<dbReference type="InterPro" id="IPR043781">
    <property type="entry name" value="DUF5723"/>
</dbReference>
<organism evidence="2 3">
    <name type="scientific">Flammeovirga kamogawensis</name>
    <dbReference type="NCBI Taxonomy" id="373891"/>
    <lineage>
        <taxon>Bacteria</taxon>
        <taxon>Pseudomonadati</taxon>
        <taxon>Bacteroidota</taxon>
        <taxon>Cytophagia</taxon>
        <taxon>Cytophagales</taxon>
        <taxon>Flammeovirgaceae</taxon>
        <taxon>Flammeovirga</taxon>
    </lineage>
</organism>
<reference evidence="2 3" key="1">
    <citation type="submission" date="2021-05" db="EMBL/GenBank/DDBJ databases">
        <title>Comparative genomic studies on the polysaccharide-degrading batcterial strains of the Flammeovirga genus.</title>
        <authorList>
            <person name="Zewei F."/>
            <person name="Zheng Z."/>
            <person name="Yu L."/>
            <person name="Ruyue G."/>
            <person name="Yanhong M."/>
            <person name="Yuanyuan C."/>
            <person name="Jingyan G."/>
            <person name="Wenjun H."/>
        </authorList>
    </citation>
    <scope>NUCLEOTIDE SEQUENCE [LARGE SCALE GENOMIC DNA]</scope>
    <source>
        <strain evidence="2 3">YS10</strain>
    </source>
</reference>
<dbReference type="Proteomes" id="UP000682802">
    <property type="component" value="Chromosome 1"/>
</dbReference>
<sequence>MNFNAKQFIYITLLWMLIISGLTANAQQETMLYFMKDMPQSSQLNPAHRSVYKTSVILPSAYVNAESTTFYYNSIFSDDDEYGSNVDLEKLFENLKNNNVLETSAYLDIFGLYITSDKVSVSLFIREKLSALSSINEDVGELFSKGTAHQDNLNKTFNVAPTINLSHYREYGIGFNYNIKDQWTFGLNVKYLSGIMNIQATDATIEITTEDAVNYPLHIKVDGPVRTAGLTNVLDREGNFSTANLGDYLAGGAGNGYAIDVGLTYQYSDKLLFEFAATNIGQIFWSNGRRNYKIGAEDYNSYTITGASPQQIINQEVDNTQYDSLVALFDYQLTEDGNLDSYTTYLPTYVNLASSYDFGHKFIVGATLGFSYYDNYFNPRVSVSMNKRFADFLGLGLNYTADKSGISRLGAAVSVGFPGIKVYAISDDIVYNISNWKNSQSLGIRVGVNLNFGYVKKNYINKKQTRASQIMDPD</sequence>
<accession>A0ABX8GWP6</accession>
<evidence type="ECO:0000313" key="3">
    <source>
        <dbReference type="Proteomes" id="UP000682802"/>
    </source>
</evidence>
<dbReference type="EMBL" id="CP076128">
    <property type="protein sequence ID" value="QWG07617.1"/>
    <property type="molecule type" value="Genomic_DNA"/>
</dbReference>
<gene>
    <name evidence="2" type="ORF">KM029_01365</name>
</gene>
<dbReference type="RefSeq" id="WP_144075004.1">
    <property type="nucleotide sequence ID" value="NZ_CP076128.1"/>
</dbReference>
<name>A0ABX8GWP6_9BACT</name>
<protein>
    <recommendedName>
        <fullName evidence="1">DUF5723 domain-containing protein</fullName>
    </recommendedName>
</protein>
<evidence type="ECO:0000259" key="1">
    <source>
        <dbReference type="Pfam" id="PF18990"/>
    </source>
</evidence>
<feature type="domain" description="DUF5723" evidence="1">
    <location>
        <begin position="47"/>
        <end position="427"/>
    </location>
</feature>
<dbReference type="Pfam" id="PF18990">
    <property type="entry name" value="DUF5723"/>
    <property type="match status" value="1"/>
</dbReference>
<evidence type="ECO:0000313" key="2">
    <source>
        <dbReference type="EMBL" id="QWG07617.1"/>
    </source>
</evidence>
<keyword evidence="3" id="KW-1185">Reference proteome</keyword>
<proteinExistence type="predicted"/>